<evidence type="ECO:0000313" key="4">
    <source>
        <dbReference type="Proteomes" id="UP000607796"/>
    </source>
</evidence>
<dbReference type="EMBL" id="JADFFK010000001">
    <property type="protein sequence ID" value="MBE9635825.1"/>
    <property type="molecule type" value="Genomic_DNA"/>
</dbReference>
<evidence type="ECO:0000259" key="2">
    <source>
        <dbReference type="Pfam" id="PF07796"/>
    </source>
</evidence>
<evidence type="ECO:0000256" key="1">
    <source>
        <dbReference type="SAM" id="MobiDB-lite"/>
    </source>
</evidence>
<proteinExistence type="predicted"/>
<name>A0ABR9WX32_9RHOB</name>
<feature type="region of interest" description="Disordered" evidence="1">
    <location>
        <begin position="1"/>
        <end position="35"/>
    </location>
</feature>
<sequence length="247" mass="26764">MTPAPDQSRAFAPSENGSAPHGGLRPDHRQPNHARAAPPDRILLIACGALAREVLALRSQRGLDHVGLICLPAKLHNSPERIPGAVRATVARHRGHYAQIKLLYADCGTGGALAALCEELGLEMLPGAHCYAVYDGVARFAARAEMRSFFLTDFLVRQFDAFVWRPLGLDRHPELRDAYFGNYRTLVHLAQVDAPETAALAESHAARLGLAFERRLTGYGDLGVSLDGWARPDGPRSARSLGASPPR</sequence>
<dbReference type="Pfam" id="PF07796">
    <property type="entry name" value="DUF1638"/>
    <property type="match status" value="1"/>
</dbReference>
<accession>A0ABR9WX32</accession>
<feature type="domain" description="DUF1638" evidence="2">
    <location>
        <begin position="70"/>
        <end position="222"/>
    </location>
</feature>
<reference evidence="3 4" key="1">
    <citation type="journal article" date="2021" name="Int. J. Syst. Evol. Microbiol.">
        <title>Salipiger mangrovisoli sp. nov., isolated from mangrove soil and the proposal for the reclassification of Paraphaeobacter pallidus as Salipiger pallidus comb. nov.</title>
        <authorList>
            <person name="Du J."/>
            <person name="Liu Y."/>
            <person name="Pei T."/>
            <person name="Deng M.R."/>
            <person name="Zhu H."/>
        </authorList>
    </citation>
    <scope>NUCLEOTIDE SEQUENCE [LARGE SCALE GENOMIC DNA]</scope>
    <source>
        <strain evidence="3 4">6D45A</strain>
    </source>
</reference>
<comment type="caution">
    <text evidence="3">The sequence shown here is derived from an EMBL/GenBank/DDBJ whole genome shotgun (WGS) entry which is preliminary data.</text>
</comment>
<dbReference type="InterPro" id="IPR012437">
    <property type="entry name" value="DUF1638"/>
</dbReference>
<protein>
    <submittedName>
        <fullName evidence="3">DUF1638 domain-containing protein</fullName>
    </submittedName>
</protein>
<keyword evidence="4" id="KW-1185">Reference proteome</keyword>
<evidence type="ECO:0000313" key="3">
    <source>
        <dbReference type="EMBL" id="MBE9635825.1"/>
    </source>
</evidence>
<gene>
    <name evidence="3" type="ORF">IQ782_03120</name>
</gene>
<dbReference type="Proteomes" id="UP000607796">
    <property type="component" value="Unassembled WGS sequence"/>
</dbReference>
<organism evidence="3 4">
    <name type="scientific">Salipiger mangrovisoli</name>
    <dbReference type="NCBI Taxonomy" id="2865933"/>
    <lineage>
        <taxon>Bacteria</taxon>
        <taxon>Pseudomonadati</taxon>
        <taxon>Pseudomonadota</taxon>
        <taxon>Alphaproteobacteria</taxon>
        <taxon>Rhodobacterales</taxon>
        <taxon>Roseobacteraceae</taxon>
        <taxon>Salipiger</taxon>
    </lineage>
</organism>